<keyword evidence="7 8" id="KW-0472">Membrane</keyword>
<dbReference type="EMBL" id="SLXE01000016">
    <property type="protein sequence ID" value="TCP05079.1"/>
    <property type="molecule type" value="Genomic_DNA"/>
</dbReference>
<dbReference type="Gene3D" id="1.10.3470.10">
    <property type="entry name" value="ABC transporter involved in vitamin B12 uptake, BtuC"/>
    <property type="match status" value="1"/>
</dbReference>
<reference evidence="9 10" key="1">
    <citation type="submission" date="2019-03" db="EMBL/GenBank/DDBJ databases">
        <title>Genomic Encyclopedia of Type Strains, Phase IV (KMG-IV): sequencing the most valuable type-strain genomes for metagenomic binning, comparative biology and taxonomic classification.</title>
        <authorList>
            <person name="Goeker M."/>
        </authorList>
    </citation>
    <scope>NUCLEOTIDE SEQUENCE [LARGE SCALE GENOMIC DNA]</scope>
    <source>
        <strain evidence="9 10">DSM 17474</strain>
    </source>
</reference>
<evidence type="ECO:0000256" key="4">
    <source>
        <dbReference type="ARBA" id="ARBA00022475"/>
    </source>
</evidence>
<keyword evidence="4" id="KW-1003">Cell membrane</keyword>
<feature type="transmembrane region" description="Helical" evidence="8">
    <location>
        <begin position="273"/>
        <end position="291"/>
    </location>
</feature>
<evidence type="ECO:0000256" key="8">
    <source>
        <dbReference type="SAM" id="Phobius"/>
    </source>
</evidence>
<feature type="transmembrane region" description="Helical" evidence="8">
    <location>
        <begin position="228"/>
        <end position="253"/>
    </location>
</feature>
<dbReference type="SUPFAM" id="SSF81345">
    <property type="entry name" value="ABC transporter involved in vitamin B12 uptake, BtuC"/>
    <property type="match status" value="1"/>
</dbReference>
<dbReference type="InterPro" id="IPR037294">
    <property type="entry name" value="ABC_BtuC-like"/>
</dbReference>
<accession>A0ABY2BZ46</accession>
<evidence type="ECO:0000256" key="6">
    <source>
        <dbReference type="ARBA" id="ARBA00022989"/>
    </source>
</evidence>
<feature type="transmembrane region" description="Helical" evidence="8">
    <location>
        <begin position="57"/>
        <end position="78"/>
    </location>
</feature>
<comment type="similarity">
    <text evidence="2">Belongs to the binding-protein-dependent transport system permease family. FecCD subfamily.</text>
</comment>
<gene>
    <name evidence="9" type="ORF">EV680_1164</name>
</gene>
<comment type="caution">
    <text evidence="9">The sequence shown here is derived from an EMBL/GenBank/DDBJ whole genome shotgun (WGS) entry which is preliminary data.</text>
</comment>
<organism evidence="9 10">
    <name type="scientific">Uruburuella suis</name>
    <dbReference type="NCBI Taxonomy" id="252130"/>
    <lineage>
        <taxon>Bacteria</taxon>
        <taxon>Pseudomonadati</taxon>
        <taxon>Pseudomonadota</taxon>
        <taxon>Betaproteobacteria</taxon>
        <taxon>Neisseriales</taxon>
        <taxon>Neisseriaceae</taxon>
        <taxon>Uruburuella</taxon>
    </lineage>
</organism>
<dbReference type="Pfam" id="PF01032">
    <property type="entry name" value="FecCD"/>
    <property type="match status" value="1"/>
</dbReference>
<proteinExistence type="inferred from homology"/>
<name>A0ABY2BZ46_9NEIS</name>
<feature type="transmembrane region" description="Helical" evidence="8">
    <location>
        <begin position="90"/>
        <end position="109"/>
    </location>
</feature>
<feature type="transmembrane region" description="Helical" evidence="8">
    <location>
        <begin position="184"/>
        <end position="205"/>
    </location>
</feature>
<keyword evidence="6 8" id="KW-1133">Transmembrane helix</keyword>
<dbReference type="CDD" id="cd06550">
    <property type="entry name" value="TM_ABC_iron-siderophores_like"/>
    <property type="match status" value="1"/>
</dbReference>
<sequence>MQTKMQAESRLLNWGSAAALLLLFAVSLSVGVADFSWRNLFAMPDEWQLLLTSRLPRTFAIVLTGASMAVAGMILQILMKNRFIEPSMVGATQSASLGLLLMALLFPAATLMVKMSVAAAAALAGMLVFMLLIRRLPPTAQLMVPLVGIIFGSIIESAAVFVAYETETLQLLSVWHLGDFSGVLLGRYELLWLAGLLALAAYLIADRLTILGLGETVSINLGLNRKTILWAGLVIVALITSLVVVTVGGIPFIGLVVPNIVSRLVGDKLRQSLPAVALLGAVLVLACDIIGRLIRYPFEIPVATVFGVLGTVLFLVLLMKRSGHAV</sequence>
<keyword evidence="10" id="KW-1185">Reference proteome</keyword>
<evidence type="ECO:0000256" key="2">
    <source>
        <dbReference type="ARBA" id="ARBA00007935"/>
    </source>
</evidence>
<feature type="transmembrane region" description="Helical" evidence="8">
    <location>
        <begin position="298"/>
        <end position="319"/>
    </location>
</feature>
<protein>
    <submittedName>
        <fullName evidence="9">Iron complex transport system permease protein</fullName>
    </submittedName>
</protein>
<evidence type="ECO:0000313" key="10">
    <source>
        <dbReference type="Proteomes" id="UP000294721"/>
    </source>
</evidence>
<dbReference type="Proteomes" id="UP000294721">
    <property type="component" value="Unassembled WGS sequence"/>
</dbReference>
<feature type="transmembrane region" description="Helical" evidence="8">
    <location>
        <begin position="115"/>
        <end position="133"/>
    </location>
</feature>
<dbReference type="PANTHER" id="PTHR30472">
    <property type="entry name" value="FERRIC ENTEROBACTIN TRANSPORT SYSTEM PERMEASE PROTEIN"/>
    <property type="match status" value="1"/>
</dbReference>
<evidence type="ECO:0000256" key="3">
    <source>
        <dbReference type="ARBA" id="ARBA00022448"/>
    </source>
</evidence>
<evidence type="ECO:0000256" key="7">
    <source>
        <dbReference type="ARBA" id="ARBA00023136"/>
    </source>
</evidence>
<evidence type="ECO:0000256" key="5">
    <source>
        <dbReference type="ARBA" id="ARBA00022692"/>
    </source>
</evidence>
<evidence type="ECO:0000256" key="1">
    <source>
        <dbReference type="ARBA" id="ARBA00004651"/>
    </source>
</evidence>
<feature type="transmembrane region" description="Helical" evidence="8">
    <location>
        <begin position="142"/>
        <end position="164"/>
    </location>
</feature>
<keyword evidence="3" id="KW-0813">Transport</keyword>
<keyword evidence="5 8" id="KW-0812">Transmembrane</keyword>
<dbReference type="InterPro" id="IPR000522">
    <property type="entry name" value="ABC_transptr_permease_BtuC"/>
</dbReference>
<dbReference type="PANTHER" id="PTHR30472:SF27">
    <property type="entry name" value="PETROBACTIN IMPORT SYSTEM PERMEASE PROTEIN YCLN"/>
    <property type="match status" value="1"/>
</dbReference>
<comment type="subcellular location">
    <subcellularLocation>
        <location evidence="1">Cell membrane</location>
        <topology evidence="1">Multi-pass membrane protein</topology>
    </subcellularLocation>
</comment>
<evidence type="ECO:0000313" key="9">
    <source>
        <dbReference type="EMBL" id="TCP05079.1"/>
    </source>
</evidence>